<dbReference type="EMBL" id="FO082060">
    <property type="protein sequence ID" value="CCE22508.1"/>
    <property type="molecule type" value="Genomic_DNA"/>
</dbReference>
<dbReference type="AlphaFoldDB" id="G4T282"/>
<evidence type="ECO:0000313" key="3">
    <source>
        <dbReference type="Proteomes" id="UP000008315"/>
    </source>
</evidence>
<evidence type="ECO:0000313" key="2">
    <source>
        <dbReference type="EMBL" id="CCE22508.1"/>
    </source>
</evidence>
<keyword evidence="3" id="KW-1185">Reference proteome</keyword>
<dbReference type="STRING" id="1091494.MEALZ_0814"/>
<protein>
    <recommendedName>
        <fullName evidence="4">DUF3570 domain-containing protein</fullName>
    </recommendedName>
</protein>
<proteinExistence type="predicted"/>
<organism evidence="2 3">
    <name type="scientific">Methylotuvimicrobium alcaliphilum (strain DSM 19304 / NCIMB 14124 / VKM B-2133 / 20Z)</name>
    <name type="common">Methylomicrobium alcaliphilum</name>
    <dbReference type="NCBI Taxonomy" id="1091494"/>
    <lineage>
        <taxon>Bacteria</taxon>
        <taxon>Pseudomonadati</taxon>
        <taxon>Pseudomonadota</taxon>
        <taxon>Gammaproteobacteria</taxon>
        <taxon>Methylococcales</taxon>
        <taxon>Methylococcaceae</taxon>
        <taxon>Methylotuvimicrobium</taxon>
    </lineage>
</organism>
<dbReference type="HOGENOM" id="CLU_322062_0_0_6"/>
<dbReference type="Pfam" id="PF12094">
    <property type="entry name" value="DUF3570"/>
    <property type="match status" value="1"/>
</dbReference>
<dbReference type="PATRIC" id="fig|271065.3.peg.832"/>
<feature type="compositionally biased region" description="Polar residues" evidence="1">
    <location>
        <begin position="481"/>
        <end position="490"/>
    </location>
</feature>
<evidence type="ECO:0008006" key="4">
    <source>
        <dbReference type="Google" id="ProtNLM"/>
    </source>
</evidence>
<evidence type="ECO:0000256" key="1">
    <source>
        <dbReference type="SAM" id="MobiDB-lite"/>
    </source>
</evidence>
<dbReference type="KEGG" id="mah:MEALZ_0814"/>
<reference evidence="3" key="1">
    <citation type="journal article" date="2012" name="J. Bacteriol.">
        <title>Genome sequence of the haloalkaliphilic methanotrophic bacterium Methylomicrobium alcaliphilum 20Z.</title>
        <authorList>
            <person name="Vuilleumier S."/>
            <person name="Khmelenina V.N."/>
            <person name="Bringel F."/>
            <person name="Reshetnikov A.S."/>
            <person name="Lajus A."/>
            <person name="Mangenot S."/>
            <person name="Rouy Z."/>
            <person name="Op den Camp H.J."/>
            <person name="Jetten M.S."/>
            <person name="Dispirito A.A."/>
            <person name="Dunfield P."/>
            <person name="Klotz M.G."/>
            <person name="Semrau J.D."/>
            <person name="Stein L.Y."/>
            <person name="Barbe V."/>
            <person name="Medigue C."/>
            <person name="Trotsenko Y.A."/>
            <person name="Kalyuzhnaya M.G."/>
        </authorList>
    </citation>
    <scope>NUCLEOTIDE SEQUENCE [LARGE SCALE GENOMIC DNA]</scope>
    <source>
        <strain evidence="3">DSM 19304 / NCIMB 14124 / VKM B-2133 / 20Z</strain>
    </source>
</reference>
<accession>G4T282</accession>
<dbReference type="Proteomes" id="UP000008315">
    <property type="component" value="Chromosome"/>
</dbReference>
<gene>
    <name evidence="2" type="ordered locus">MEALZ_0814</name>
</gene>
<name>G4T282_META2</name>
<feature type="region of interest" description="Disordered" evidence="1">
    <location>
        <begin position="470"/>
        <end position="490"/>
    </location>
</feature>
<sequence length="917" mass="100846">MDTITVAAKRQERVVLQLEAVVAVIDESKSVKDDGKPARTSLQALTAAALILPGLAPAAAQDNEFTFQYGRYEESRRDLGEVTNLDGEVVLNRSQFKPITVDSLQTTANVRLADRIKFAFKYVQDTWSGATPVSTAPATRQGNVAFGSGATMAGASPFLNTGGSAAGRVFFDSQLRPIRTKLDMNSFQVRSLGVDERNVHTMSVASPEVRKEGSFNLTYEWDEATVSAGGGLSIENDYESRFANLGMTLDFNQKTTTVSGGLSYANSSTSALLNHDAQNYINTSAYDGALPGLQPRYAKLEAVPFGQNVLRGKREDWTVNLGLTQIVTKSALAKFGASYTRSTGYLSNPYKAVTAIFIDSNVSGQCDFGLDCPADVRYVGQSKAFLEQRPELRNQWSFDTGWVQYINPLDAALHFDYRFYFDDWGINAHTFDADWVQPLGLGWSVTPRVRYYSQSEADFYTPFLIAGPSDDPGNARDSSDNSKLPTQTFSSDHRLSGFGALSGGVTVSKQFTKGVRLDASVEYYMHRGDWKIGGGGEPAYADFNFLVANAELNVNFSDLGRSLTDDHSHHHHNMTEHEPLMPAGLMCTGGHMLNEEGDFMVGYVYQYFRETGNMLNRAGKASDTSMVANGYRTVPTFHDMHMHMIDLMYAPTDWFNIMVMPMFMDMGMNQRPLTGINPPVNVGADHLHGGHETGGIGDTLMFGMFKLFKHRGHHVNLGIGFSAPTGDTDMKLNRQHTQDGGFIHYQMQLGSGTWDFLPSLTYLGQYDKLSWGAQASGTVRMQNQNSSGYALGNMFQATAWGSYSIFNWLSGSVRGVYTTEGSISGRFNPIAGNCSVNYSNASEPCDNVNPTGSTLDDPRNYGGRFWDVGFGLNVVVPGGEFSGNHLSVEWLQPVHEDVNGFQLERKGSLFASWSYMF</sequence>
<dbReference type="InterPro" id="IPR021953">
    <property type="entry name" value="DUF3570"/>
</dbReference>